<dbReference type="AlphaFoldDB" id="A0A0E9VNF3"/>
<organism evidence="2">
    <name type="scientific">Anguilla anguilla</name>
    <name type="common">European freshwater eel</name>
    <name type="synonym">Muraena anguilla</name>
    <dbReference type="NCBI Taxonomy" id="7936"/>
    <lineage>
        <taxon>Eukaryota</taxon>
        <taxon>Metazoa</taxon>
        <taxon>Chordata</taxon>
        <taxon>Craniata</taxon>
        <taxon>Vertebrata</taxon>
        <taxon>Euteleostomi</taxon>
        <taxon>Actinopterygii</taxon>
        <taxon>Neopterygii</taxon>
        <taxon>Teleostei</taxon>
        <taxon>Anguilliformes</taxon>
        <taxon>Anguillidae</taxon>
        <taxon>Anguilla</taxon>
    </lineage>
</organism>
<dbReference type="EMBL" id="GBXM01029026">
    <property type="protein sequence ID" value="JAH79551.1"/>
    <property type="molecule type" value="Transcribed_RNA"/>
</dbReference>
<feature type="region of interest" description="Disordered" evidence="1">
    <location>
        <begin position="1"/>
        <end position="24"/>
    </location>
</feature>
<evidence type="ECO:0000256" key="1">
    <source>
        <dbReference type="SAM" id="MobiDB-lite"/>
    </source>
</evidence>
<reference evidence="2" key="1">
    <citation type="submission" date="2014-11" db="EMBL/GenBank/DDBJ databases">
        <authorList>
            <person name="Amaro Gonzalez C."/>
        </authorList>
    </citation>
    <scope>NUCLEOTIDE SEQUENCE</scope>
</reference>
<proteinExistence type="predicted"/>
<accession>A0A0E9VNF3</accession>
<name>A0A0E9VNF3_ANGAN</name>
<sequence length="24" mass="2490">MAIANPAAKMKEKKGSGNARCSLL</sequence>
<evidence type="ECO:0000313" key="2">
    <source>
        <dbReference type="EMBL" id="JAH79551.1"/>
    </source>
</evidence>
<reference evidence="2" key="2">
    <citation type="journal article" date="2015" name="Fish Shellfish Immunol.">
        <title>Early steps in the European eel (Anguilla anguilla)-Vibrio vulnificus interaction in the gills: Role of the RtxA13 toxin.</title>
        <authorList>
            <person name="Callol A."/>
            <person name="Pajuelo D."/>
            <person name="Ebbesson L."/>
            <person name="Teles M."/>
            <person name="MacKenzie S."/>
            <person name="Amaro C."/>
        </authorList>
    </citation>
    <scope>NUCLEOTIDE SEQUENCE</scope>
</reference>
<protein>
    <submittedName>
        <fullName evidence="2">Uncharacterized protein</fullName>
    </submittedName>
</protein>